<organism evidence="1 2">
    <name type="scientific">Trifolium medium</name>
    <dbReference type="NCBI Taxonomy" id="97028"/>
    <lineage>
        <taxon>Eukaryota</taxon>
        <taxon>Viridiplantae</taxon>
        <taxon>Streptophyta</taxon>
        <taxon>Embryophyta</taxon>
        <taxon>Tracheophyta</taxon>
        <taxon>Spermatophyta</taxon>
        <taxon>Magnoliopsida</taxon>
        <taxon>eudicotyledons</taxon>
        <taxon>Gunneridae</taxon>
        <taxon>Pentapetalae</taxon>
        <taxon>rosids</taxon>
        <taxon>fabids</taxon>
        <taxon>Fabales</taxon>
        <taxon>Fabaceae</taxon>
        <taxon>Papilionoideae</taxon>
        <taxon>50 kb inversion clade</taxon>
        <taxon>NPAAA clade</taxon>
        <taxon>Hologalegina</taxon>
        <taxon>IRL clade</taxon>
        <taxon>Trifolieae</taxon>
        <taxon>Trifolium</taxon>
    </lineage>
</organism>
<name>A0A392ULM8_9FABA</name>
<evidence type="ECO:0000313" key="1">
    <source>
        <dbReference type="EMBL" id="MCI74481.1"/>
    </source>
</evidence>
<sequence length="26" mass="2675">ELLGRGQRAEGIVPSSAADVPWVVAP</sequence>
<protein>
    <submittedName>
        <fullName evidence="1">Uncharacterized protein</fullName>
    </submittedName>
</protein>
<comment type="caution">
    <text evidence="1">The sequence shown here is derived from an EMBL/GenBank/DDBJ whole genome shotgun (WGS) entry which is preliminary data.</text>
</comment>
<keyword evidence="2" id="KW-1185">Reference proteome</keyword>
<dbReference type="Proteomes" id="UP000265520">
    <property type="component" value="Unassembled WGS sequence"/>
</dbReference>
<dbReference type="AlphaFoldDB" id="A0A392ULM8"/>
<reference evidence="1 2" key="1">
    <citation type="journal article" date="2018" name="Front. Plant Sci.">
        <title>Red Clover (Trifolium pratense) and Zigzag Clover (T. medium) - A Picture of Genomic Similarities and Differences.</title>
        <authorList>
            <person name="Dluhosova J."/>
            <person name="Istvanek J."/>
            <person name="Nedelnik J."/>
            <person name="Repkova J."/>
        </authorList>
    </citation>
    <scope>NUCLEOTIDE SEQUENCE [LARGE SCALE GENOMIC DNA]</scope>
    <source>
        <strain evidence="2">cv. 10/8</strain>
        <tissue evidence="1">Leaf</tissue>
    </source>
</reference>
<evidence type="ECO:0000313" key="2">
    <source>
        <dbReference type="Proteomes" id="UP000265520"/>
    </source>
</evidence>
<proteinExistence type="predicted"/>
<accession>A0A392ULM8</accession>
<feature type="non-terminal residue" evidence="1">
    <location>
        <position position="1"/>
    </location>
</feature>
<dbReference type="EMBL" id="LXQA010861789">
    <property type="protein sequence ID" value="MCI74481.1"/>
    <property type="molecule type" value="Genomic_DNA"/>
</dbReference>